<dbReference type="EMBL" id="MLJW01000140">
    <property type="protein sequence ID" value="OIQ96967.1"/>
    <property type="molecule type" value="Genomic_DNA"/>
</dbReference>
<feature type="region of interest" description="Disordered" evidence="1">
    <location>
        <begin position="32"/>
        <end position="57"/>
    </location>
</feature>
<accession>A0A1J5RYF4</accession>
<sequence length="57" mass="6223">MSLFLESIPTINPVRPELVEGRNGAQNKVWRGATRGSTMPLVPNMAKGSPPYPCLSR</sequence>
<organism evidence="2">
    <name type="scientific">mine drainage metagenome</name>
    <dbReference type="NCBI Taxonomy" id="410659"/>
    <lineage>
        <taxon>unclassified sequences</taxon>
        <taxon>metagenomes</taxon>
        <taxon>ecological metagenomes</taxon>
    </lineage>
</organism>
<comment type="caution">
    <text evidence="2">The sequence shown here is derived from an EMBL/GenBank/DDBJ whole genome shotgun (WGS) entry which is preliminary data.</text>
</comment>
<evidence type="ECO:0000256" key="1">
    <source>
        <dbReference type="SAM" id="MobiDB-lite"/>
    </source>
</evidence>
<dbReference type="AlphaFoldDB" id="A0A1J5RYF4"/>
<proteinExistence type="predicted"/>
<gene>
    <name evidence="2" type="ORF">GALL_210340</name>
</gene>
<protein>
    <submittedName>
        <fullName evidence="2">Uncharacterized protein</fullName>
    </submittedName>
</protein>
<evidence type="ECO:0000313" key="2">
    <source>
        <dbReference type="EMBL" id="OIQ96967.1"/>
    </source>
</evidence>
<reference evidence="2" key="1">
    <citation type="submission" date="2016-10" db="EMBL/GenBank/DDBJ databases">
        <title>Sequence of Gallionella enrichment culture.</title>
        <authorList>
            <person name="Poehlein A."/>
            <person name="Muehling M."/>
            <person name="Daniel R."/>
        </authorList>
    </citation>
    <scope>NUCLEOTIDE SEQUENCE</scope>
</reference>
<name>A0A1J5RYF4_9ZZZZ</name>